<dbReference type="KEGG" id="pnd:Pla175_48430"/>
<dbReference type="Proteomes" id="UP000317429">
    <property type="component" value="Chromosome"/>
</dbReference>
<organism evidence="1 2">
    <name type="scientific">Pirellulimonas nuda</name>
    <dbReference type="NCBI Taxonomy" id="2528009"/>
    <lineage>
        <taxon>Bacteria</taxon>
        <taxon>Pseudomonadati</taxon>
        <taxon>Planctomycetota</taxon>
        <taxon>Planctomycetia</taxon>
        <taxon>Pirellulales</taxon>
        <taxon>Lacipirellulaceae</taxon>
        <taxon>Pirellulimonas</taxon>
    </lineage>
</organism>
<dbReference type="RefSeq" id="WP_145291512.1">
    <property type="nucleotide sequence ID" value="NZ_CP036291.1"/>
</dbReference>
<accession>A0A518DIX3</accession>
<name>A0A518DIX3_9BACT</name>
<dbReference type="EMBL" id="CP036291">
    <property type="protein sequence ID" value="QDU91420.1"/>
    <property type="molecule type" value="Genomic_DNA"/>
</dbReference>
<dbReference type="InterPro" id="IPR007367">
    <property type="entry name" value="DUF433"/>
</dbReference>
<dbReference type="InterPro" id="IPR036388">
    <property type="entry name" value="WH-like_DNA-bd_sf"/>
</dbReference>
<gene>
    <name evidence="1" type="ORF">Pla175_48430</name>
</gene>
<dbReference type="InterPro" id="IPR009057">
    <property type="entry name" value="Homeodomain-like_sf"/>
</dbReference>
<dbReference type="SUPFAM" id="SSF46689">
    <property type="entry name" value="Homeodomain-like"/>
    <property type="match status" value="1"/>
</dbReference>
<evidence type="ECO:0008006" key="3">
    <source>
        <dbReference type="Google" id="ProtNLM"/>
    </source>
</evidence>
<evidence type="ECO:0000313" key="2">
    <source>
        <dbReference type="Proteomes" id="UP000317429"/>
    </source>
</evidence>
<protein>
    <recommendedName>
        <fullName evidence="3">DUF433 domain-containing protein</fullName>
    </recommendedName>
</protein>
<dbReference type="Gene3D" id="1.10.10.10">
    <property type="entry name" value="Winged helix-like DNA-binding domain superfamily/Winged helix DNA-binding domain"/>
    <property type="match status" value="1"/>
</dbReference>
<dbReference type="Pfam" id="PF04255">
    <property type="entry name" value="DUF433"/>
    <property type="match status" value="1"/>
</dbReference>
<evidence type="ECO:0000313" key="1">
    <source>
        <dbReference type="EMBL" id="QDU91420.1"/>
    </source>
</evidence>
<dbReference type="OrthoDB" id="9808242at2"/>
<sequence>MTIDWSTCKEVERIPDKVSGEWLFRGTRVPVRSLFENLEDGASLSDFLDWFPGVSRQQAENVLAHAAASLGVTAES</sequence>
<proteinExistence type="predicted"/>
<reference evidence="1 2" key="1">
    <citation type="submission" date="2019-02" db="EMBL/GenBank/DDBJ databases">
        <title>Deep-cultivation of Planctomycetes and their phenomic and genomic characterization uncovers novel biology.</title>
        <authorList>
            <person name="Wiegand S."/>
            <person name="Jogler M."/>
            <person name="Boedeker C."/>
            <person name="Pinto D."/>
            <person name="Vollmers J."/>
            <person name="Rivas-Marin E."/>
            <person name="Kohn T."/>
            <person name="Peeters S.H."/>
            <person name="Heuer A."/>
            <person name="Rast P."/>
            <person name="Oberbeckmann S."/>
            <person name="Bunk B."/>
            <person name="Jeske O."/>
            <person name="Meyerdierks A."/>
            <person name="Storesund J.E."/>
            <person name="Kallscheuer N."/>
            <person name="Luecker S."/>
            <person name="Lage O.M."/>
            <person name="Pohl T."/>
            <person name="Merkel B.J."/>
            <person name="Hornburger P."/>
            <person name="Mueller R.-W."/>
            <person name="Bruemmer F."/>
            <person name="Labrenz M."/>
            <person name="Spormann A.M."/>
            <person name="Op den Camp H."/>
            <person name="Overmann J."/>
            <person name="Amann R."/>
            <person name="Jetten M.S.M."/>
            <person name="Mascher T."/>
            <person name="Medema M.H."/>
            <person name="Devos D.P."/>
            <person name="Kaster A.-K."/>
            <person name="Ovreas L."/>
            <person name="Rohde M."/>
            <person name="Galperin M.Y."/>
            <person name="Jogler C."/>
        </authorList>
    </citation>
    <scope>NUCLEOTIDE SEQUENCE [LARGE SCALE GENOMIC DNA]</scope>
    <source>
        <strain evidence="1 2">Pla175</strain>
    </source>
</reference>
<keyword evidence="2" id="KW-1185">Reference proteome</keyword>
<dbReference type="AlphaFoldDB" id="A0A518DIX3"/>